<dbReference type="Proteomes" id="UP000800035">
    <property type="component" value="Unassembled WGS sequence"/>
</dbReference>
<protein>
    <submittedName>
        <fullName evidence="1">Uncharacterized protein</fullName>
    </submittedName>
</protein>
<organism evidence="1 2">
    <name type="scientific">Byssothecium circinans</name>
    <dbReference type="NCBI Taxonomy" id="147558"/>
    <lineage>
        <taxon>Eukaryota</taxon>
        <taxon>Fungi</taxon>
        <taxon>Dikarya</taxon>
        <taxon>Ascomycota</taxon>
        <taxon>Pezizomycotina</taxon>
        <taxon>Dothideomycetes</taxon>
        <taxon>Pleosporomycetidae</taxon>
        <taxon>Pleosporales</taxon>
        <taxon>Massarineae</taxon>
        <taxon>Massarinaceae</taxon>
        <taxon>Byssothecium</taxon>
    </lineage>
</organism>
<accession>A0A6A5TMS6</accession>
<sequence>MAATTAMANRHIVSTILHHLSDMKYKERRQYGPDQPVEFLEFRPTLVPAILVNRLWADEGTAVLWRRYPRLPALKIIAPDRRQYYADKVQRVFVVNSPAGSMEYLDGLQWPNLRTLESGVDFARHGEEFRSMLHGGLKHLELSGYQSGDSRHFENEVLPVVYSLCTGLESIRIGPEIISEDDSLHVIALYDLLDSVPSVTNIELKSTNLVGRDTLFTRLSQRPSLEGLEIDLDPGLTLVPLLSQPEATMFLALKRLSIICYPEVAIALPQQLSNIEELRLDISRIPSQPLHDDLDQDLLDSVLSQLTTCQNLRLLQVGISQLTEEFPSARLCPRLSGDILVKLSGFCPALEDINILVIEPSAIDGANISTEEFDAFCRNLPRLRALTLKLNPVTTVVLAVTALQSLGSHCRDLETVRLKLPCELPNLRISKAIPRIFINGQAAGGTSQPVEPPAQYVSSLFPNLTHLAIVRPKTALYTNDTYSAPLIDADLEEDIVRSWAYPLLTHFPRLKILEAWGDYSGSESESLNYFLPTEEILASTWEFLSGVEQDLWEGDEAEDNSSWHTWDSGEDWDKAELMDEFMPDY</sequence>
<dbReference type="Gene3D" id="3.80.10.10">
    <property type="entry name" value="Ribonuclease Inhibitor"/>
    <property type="match status" value="1"/>
</dbReference>
<dbReference type="InterPro" id="IPR032675">
    <property type="entry name" value="LRR_dom_sf"/>
</dbReference>
<keyword evidence="2" id="KW-1185">Reference proteome</keyword>
<dbReference type="OrthoDB" id="2305901at2759"/>
<gene>
    <name evidence="1" type="ORF">CC80DRAFT_477034</name>
</gene>
<dbReference type="AlphaFoldDB" id="A0A6A5TMS6"/>
<dbReference type="EMBL" id="ML977001">
    <property type="protein sequence ID" value="KAF1954025.1"/>
    <property type="molecule type" value="Genomic_DNA"/>
</dbReference>
<reference evidence="1" key="1">
    <citation type="journal article" date="2020" name="Stud. Mycol.">
        <title>101 Dothideomycetes genomes: a test case for predicting lifestyles and emergence of pathogens.</title>
        <authorList>
            <person name="Haridas S."/>
            <person name="Albert R."/>
            <person name="Binder M."/>
            <person name="Bloem J."/>
            <person name="Labutti K."/>
            <person name="Salamov A."/>
            <person name="Andreopoulos B."/>
            <person name="Baker S."/>
            <person name="Barry K."/>
            <person name="Bills G."/>
            <person name="Bluhm B."/>
            <person name="Cannon C."/>
            <person name="Castanera R."/>
            <person name="Culley D."/>
            <person name="Daum C."/>
            <person name="Ezra D."/>
            <person name="Gonzalez J."/>
            <person name="Henrissat B."/>
            <person name="Kuo A."/>
            <person name="Liang C."/>
            <person name="Lipzen A."/>
            <person name="Lutzoni F."/>
            <person name="Magnuson J."/>
            <person name="Mondo S."/>
            <person name="Nolan M."/>
            <person name="Ohm R."/>
            <person name="Pangilinan J."/>
            <person name="Park H.-J."/>
            <person name="Ramirez L."/>
            <person name="Alfaro M."/>
            <person name="Sun H."/>
            <person name="Tritt A."/>
            <person name="Yoshinaga Y."/>
            <person name="Zwiers L.-H."/>
            <person name="Turgeon B."/>
            <person name="Goodwin S."/>
            <person name="Spatafora J."/>
            <person name="Crous P."/>
            <person name="Grigoriev I."/>
        </authorList>
    </citation>
    <scope>NUCLEOTIDE SEQUENCE</scope>
    <source>
        <strain evidence="1">CBS 675.92</strain>
    </source>
</reference>
<name>A0A6A5TMS6_9PLEO</name>
<dbReference type="SUPFAM" id="SSF52047">
    <property type="entry name" value="RNI-like"/>
    <property type="match status" value="1"/>
</dbReference>
<proteinExistence type="predicted"/>
<evidence type="ECO:0000313" key="2">
    <source>
        <dbReference type="Proteomes" id="UP000800035"/>
    </source>
</evidence>
<evidence type="ECO:0000313" key="1">
    <source>
        <dbReference type="EMBL" id="KAF1954025.1"/>
    </source>
</evidence>